<accession>A0A6A7AUY9</accession>
<dbReference type="GO" id="GO:0008270">
    <property type="term" value="F:zinc ion binding"/>
    <property type="evidence" value="ECO:0007669"/>
    <property type="project" value="UniProtKB-KW"/>
</dbReference>
<protein>
    <recommendedName>
        <fullName evidence="2">CCHC-type domain-containing protein</fullName>
    </recommendedName>
</protein>
<keyword evidence="1" id="KW-0862">Zinc</keyword>
<dbReference type="Proteomes" id="UP000799423">
    <property type="component" value="Unassembled WGS sequence"/>
</dbReference>
<dbReference type="InterPro" id="IPR001878">
    <property type="entry name" value="Znf_CCHC"/>
</dbReference>
<dbReference type="EMBL" id="MU006328">
    <property type="protein sequence ID" value="KAF2847121.1"/>
    <property type="molecule type" value="Genomic_DNA"/>
</dbReference>
<dbReference type="InterPro" id="IPR036875">
    <property type="entry name" value="Znf_CCHC_sf"/>
</dbReference>
<feature type="non-terminal residue" evidence="3">
    <location>
        <position position="1"/>
    </location>
</feature>
<dbReference type="Gene3D" id="4.10.60.10">
    <property type="entry name" value="Zinc finger, CCHC-type"/>
    <property type="match status" value="1"/>
</dbReference>
<evidence type="ECO:0000259" key="2">
    <source>
        <dbReference type="PROSITE" id="PS50158"/>
    </source>
</evidence>
<evidence type="ECO:0000313" key="4">
    <source>
        <dbReference type="Proteomes" id="UP000799423"/>
    </source>
</evidence>
<sequence>RIQEGGTLSQVEAEAIVEQRDVDGQFEREARDGRLRAGGSRGGIRRCKTCGETGHNKRTCQKDTVEVDD</sequence>
<keyword evidence="1" id="KW-0863">Zinc-finger</keyword>
<keyword evidence="1" id="KW-0479">Metal-binding</keyword>
<dbReference type="AlphaFoldDB" id="A0A6A7AUY9"/>
<feature type="domain" description="CCHC-type" evidence="2">
    <location>
        <begin position="45"/>
        <end position="62"/>
    </location>
</feature>
<reference evidence="3" key="1">
    <citation type="submission" date="2020-01" db="EMBL/GenBank/DDBJ databases">
        <authorList>
            <consortium name="DOE Joint Genome Institute"/>
            <person name="Haridas S."/>
            <person name="Albert R."/>
            <person name="Binder M."/>
            <person name="Bloem J."/>
            <person name="Labutti K."/>
            <person name="Salamov A."/>
            <person name="Andreopoulos B."/>
            <person name="Baker S.E."/>
            <person name="Barry K."/>
            <person name="Bills G."/>
            <person name="Bluhm B.H."/>
            <person name="Cannon C."/>
            <person name="Castanera R."/>
            <person name="Culley D.E."/>
            <person name="Daum C."/>
            <person name="Ezra D."/>
            <person name="Gonzalez J.B."/>
            <person name="Henrissat B."/>
            <person name="Kuo A."/>
            <person name="Liang C."/>
            <person name="Lipzen A."/>
            <person name="Lutzoni F."/>
            <person name="Magnuson J."/>
            <person name="Mondo S."/>
            <person name="Nolan M."/>
            <person name="Ohm R."/>
            <person name="Pangilinan J."/>
            <person name="Park H.-J."/>
            <person name="Ramirez L."/>
            <person name="Alfaro M."/>
            <person name="Sun H."/>
            <person name="Tritt A."/>
            <person name="Yoshinaga Y."/>
            <person name="Zwiers L.-H."/>
            <person name="Turgeon B.G."/>
            <person name="Goodwin S.B."/>
            <person name="Spatafora J.W."/>
            <person name="Crous P.W."/>
            <person name="Grigoriev I.V."/>
        </authorList>
    </citation>
    <scope>NUCLEOTIDE SEQUENCE</scope>
    <source>
        <strain evidence="3">IPT5</strain>
    </source>
</reference>
<dbReference type="PROSITE" id="PS50158">
    <property type="entry name" value="ZF_CCHC"/>
    <property type="match status" value="1"/>
</dbReference>
<dbReference type="OrthoDB" id="3776271at2759"/>
<dbReference type="GO" id="GO:0003676">
    <property type="term" value="F:nucleic acid binding"/>
    <property type="evidence" value="ECO:0007669"/>
    <property type="project" value="InterPro"/>
</dbReference>
<keyword evidence="4" id="KW-1185">Reference proteome</keyword>
<dbReference type="SUPFAM" id="SSF57756">
    <property type="entry name" value="Retrovirus zinc finger-like domains"/>
    <property type="match status" value="1"/>
</dbReference>
<organism evidence="3 4">
    <name type="scientific">Plenodomus tracheiphilus IPT5</name>
    <dbReference type="NCBI Taxonomy" id="1408161"/>
    <lineage>
        <taxon>Eukaryota</taxon>
        <taxon>Fungi</taxon>
        <taxon>Dikarya</taxon>
        <taxon>Ascomycota</taxon>
        <taxon>Pezizomycotina</taxon>
        <taxon>Dothideomycetes</taxon>
        <taxon>Pleosporomycetidae</taxon>
        <taxon>Pleosporales</taxon>
        <taxon>Pleosporineae</taxon>
        <taxon>Leptosphaeriaceae</taxon>
        <taxon>Plenodomus</taxon>
    </lineage>
</organism>
<gene>
    <name evidence="3" type="ORF">T440DRAFT_539960</name>
</gene>
<evidence type="ECO:0000313" key="3">
    <source>
        <dbReference type="EMBL" id="KAF2847121.1"/>
    </source>
</evidence>
<evidence type="ECO:0000256" key="1">
    <source>
        <dbReference type="PROSITE-ProRule" id="PRU00047"/>
    </source>
</evidence>
<name>A0A6A7AUY9_9PLEO</name>
<proteinExistence type="predicted"/>